<feature type="domain" description="HTH merR-type" evidence="1">
    <location>
        <begin position="8"/>
        <end position="77"/>
    </location>
</feature>
<protein>
    <submittedName>
        <fullName evidence="2">MerR family transcriptional regulator</fullName>
    </submittedName>
</protein>
<dbReference type="GO" id="GO:0003677">
    <property type="term" value="F:DNA binding"/>
    <property type="evidence" value="ECO:0007669"/>
    <property type="project" value="InterPro"/>
</dbReference>
<dbReference type="SMART" id="SM00422">
    <property type="entry name" value="HTH_MERR"/>
    <property type="match status" value="1"/>
</dbReference>
<evidence type="ECO:0000313" key="3">
    <source>
        <dbReference type="Proteomes" id="UP000664277"/>
    </source>
</evidence>
<proteinExistence type="predicted"/>
<gene>
    <name evidence="2" type="ORF">J0M35_08710</name>
</gene>
<accession>A0A8J7PA39</accession>
<dbReference type="InterPro" id="IPR000551">
    <property type="entry name" value="MerR-type_HTH_dom"/>
</dbReference>
<dbReference type="SUPFAM" id="SSF46955">
    <property type="entry name" value="Putative DNA-binding domain"/>
    <property type="match status" value="1"/>
</dbReference>
<organism evidence="2 3">
    <name type="scientific">Candidatus Obscuribacter phosphatis</name>
    <dbReference type="NCBI Taxonomy" id="1906157"/>
    <lineage>
        <taxon>Bacteria</taxon>
        <taxon>Bacillati</taxon>
        <taxon>Candidatus Melainabacteria</taxon>
        <taxon>Candidatus Obscuribacterales</taxon>
        <taxon>Candidatus Obscuribacteraceae</taxon>
        <taxon>Candidatus Obscuribacter</taxon>
    </lineage>
</organism>
<evidence type="ECO:0000259" key="1">
    <source>
        <dbReference type="SMART" id="SM00422"/>
    </source>
</evidence>
<dbReference type="EMBL" id="JAFLCK010000010">
    <property type="protein sequence ID" value="MBN8660427.1"/>
    <property type="molecule type" value="Genomic_DNA"/>
</dbReference>
<dbReference type="Proteomes" id="UP000664277">
    <property type="component" value="Unassembled WGS sequence"/>
</dbReference>
<evidence type="ECO:0000313" key="2">
    <source>
        <dbReference type="EMBL" id="MBN8660427.1"/>
    </source>
</evidence>
<dbReference type="GO" id="GO:0006355">
    <property type="term" value="P:regulation of DNA-templated transcription"/>
    <property type="evidence" value="ECO:0007669"/>
    <property type="project" value="InterPro"/>
</dbReference>
<dbReference type="InterPro" id="IPR009061">
    <property type="entry name" value="DNA-bd_dom_put_sf"/>
</dbReference>
<dbReference type="Pfam" id="PF13411">
    <property type="entry name" value="MerR_1"/>
    <property type="match status" value="1"/>
</dbReference>
<name>A0A8J7PA39_9BACT</name>
<sequence length="184" mass="20914">MSEDLDSYTLEQLSEISGFDKRVIRSFIENGLMLGPASRGRYARYDENHLKRLKAIKYMREKQDMSFSDVRQALLTMNDEQISSVLEPRLRRFQGDRRTALLQYLDGLSTTSVSPVEKLSQALGDLVGPEKVRSQVRSESWHRISVTPDVELNIKNSGDLIQLAQWEAVAGILREILLGGSKNE</sequence>
<dbReference type="CDD" id="cd00592">
    <property type="entry name" value="HTH_MerR-like"/>
    <property type="match status" value="1"/>
</dbReference>
<dbReference type="AlphaFoldDB" id="A0A8J7PA39"/>
<dbReference type="Gene3D" id="1.10.1660.10">
    <property type="match status" value="1"/>
</dbReference>
<reference evidence="2" key="1">
    <citation type="submission" date="2021-02" db="EMBL/GenBank/DDBJ databases">
        <title>Genome-Resolved Metagenomics of a Microbial Community Performing Photosynthetic Biological Nutrient Removal.</title>
        <authorList>
            <person name="Mcdaniel E.A."/>
        </authorList>
    </citation>
    <scope>NUCLEOTIDE SEQUENCE</scope>
    <source>
        <strain evidence="2">UWPOB_OBS1</strain>
    </source>
</reference>
<comment type="caution">
    <text evidence="2">The sequence shown here is derived from an EMBL/GenBank/DDBJ whole genome shotgun (WGS) entry which is preliminary data.</text>
</comment>